<dbReference type="GO" id="GO:0006285">
    <property type="term" value="P:base-excision repair, AP site formation"/>
    <property type="evidence" value="ECO:0007669"/>
    <property type="project" value="UniProtKB-UniRule"/>
</dbReference>
<comment type="catalytic activity">
    <reaction evidence="12 13">
        <text>2'-deoxyribonucleotide-(2'-deoxyribose 5'-phosphate)-2'-deoxyribonucleotide-DNA = a 3'-end 2'-deoxyribonucleotide-(2,3-dehydro-2,3-deoxyribose 5'-phosphate)-DNA + a 5'-end 5'-phospho-2'-deoxyribonucleoside-DNA + H(+)</text>
        <dbReference type="Rhea" id="RHEA:66592"/>
        <dbReference type="Rhea" id="RHEA-COMP:13180"/>
        <dbReference type="Rhea" id="RHEA-COMP:16897"/>
        <dbReference type="Rhea" id="RHEA-COMP:17067"/>
        <dbReference type="ChEBI" id="CHEBI:15378"/>
        <dbReference type="ChEBI" id="CHEBI:136412"/>
        <dbReference type="ChEBI" id="CHEBI:157695"/>
        <dbReference type="ChEBI" id="CHEBI:167181"/>
        <dbReference type="EC" id="4.2.99.18"/>
    </reaction>
</comment>
<feature type="domain" description="HhH-GPD" evidence="15">
    <location>
        <begin position="149"/>
        <end position="299"/>
    </location>
</feature>
<dbReference type="GO" id="GO:0000703">
    <property type="term" value="F:oxidized pyrimidine nucleobase lesion DNA N-glycosylase activity"/>
    <property type="evidence" value="ECO:0007669"/>
    <property type="project" value="UniProtKB-UniRule"/>
</dbReference>
<dbReference type="Pfam" id="PF00633">
    <property type="entry name" value="HHH"/>
    <property type="match status" value="1"/>
</dbReference>
<comment type="subcellular location">
    <subcellularLocation>
        <location evidence="13">Nucleus</location>
    </subcellularLocation>
    <subcellularLocation>
        <location evidence="13">Mitochondrion</location>
    </subcellularLocation>
</comment>
<dbReference type="AlphaFoldDB" id="A0A8J2R6W0"/>
<dbReference type="PANTHER" id="PTHR43286">
    <property type="entry name" value="ENDONUCLEASE III-LIKE PROTEIN 1"/>
    <property type="match status" value="1"/>
</dbReference>
<keyword evidence="2" id="KW-0004">4Fe-4S</keyword>
<proteinExistence type="inferred from homology"/>
<keyword evidence="9 13" id="KW-0234">DNA repair</keyword>
<keyword evidence="8" id="KW-0411">Iron-sulfur</keyword>
<gene>
    <name evidence="13" type="primary">NTH1</name>
    <name evidence="16" type="ORF">DGAL_LOCUS35</name>
</gene>
<dbReference type="GO" id="GO:0051539">
    <property type="term" value="F:4 iron, 4 sulfur cluster binding"/>
    <property type="evidence" value="ECO:0007669"/>
    <property type="project" value="UniProtKB-KW"/>
</dbReference>
<dbReference type="FunFam" id="1.10.1670.10:FF:000003">
    <property type="entry name" value="Endonuclease III homolog"/>
    <property type="match status" value="1"/>
</dbReference>
<evidence type="ECO:0000256" key="1">
    <source>
        <dbReference type="ARBA" id="ARBA00008343"/>
    </source>
</evidence>
<dbReference type="GO" id="GO:0046872">
    <property type="term" value="F:metal ion binding"/>
    <property type="evidence" value="ECO:0007669"/>
    <property type="project" value="UniProtKB-KW"/>
</dbReference>
<dbReference type="OrthoDB" id="2099276at2759"/>
<dbReference type="FunFam" id="1.10.340.30:FF:000005">
    <property type="entry name" value="Endonuclease III-like protein 1"/>
    <property type="match status" value="1"/>
</dbReference>
<evidence type="ECO:0000256" key="3">
    <source>
        <dbReference type="ARBA" id="ARBA00022723"/>
    </source>
</evidence>
<organism evidence="16 17">
    <name type="scientific">Daphnia galeata</name>
    <dbReference type="NCBI Taxonomy" id="27404"/>
    <lineage>
        <taxon>Eukaryota</taxon>
        <taxon>Metazoa</taxon>
        <taxon>Ecdysozoa</taxon>
        <taxon>Arthropoda</taxon>
        <taxon>Crustacea</taxon>
        <taxon>Branchiopoda</taxon>
        <taxon>Diplostraca</taxon>
        <taxon>Cladocera</taxon>
        <taxon>Anomopoda</taxon>
        <taxon>Daphniidae</taxon>
        <taxon>Daphnia</taxon>
    </lineage>
</organism>
<dbReference type="CDD" id="cd00056">
    <property type="entry name" value="ENDO3c"/>
    <property type="match status" value="1"/>
</dbReference>
<dbReference type="HAMAP" id="MF_03183">
    <property type="entry name" value="Endonuclease_III_Nth"/>
    <property type="match status" value="1"/>
</dbReference>
<evidence type="ECO:0000256" key="14">
    <source>
        <dbReference type="SAM" id="MobiDB-lite"/>
    </source>
</evidence>
<dbReference type="GO" id="GO:0140078">
    <property type="term" value="F:class I DNA-(apurinic or apyrimidinic site) endonuclease activity"/>
    <property type="evidence" value="ECO:0007669"/>
    <property type="project" value="UniProtKB-EC"/>
</dbReference>
<comment type="caution">
    <text evidence="16">The sequence shown here is derived from an EMBL/GenBank/DDBJ whole genome shotgun (WGS) entry which is preliminary data.</text>
</comment>
<evidence type="ECO:0000256" key="11">
    <source>
        <dbReference type="ARBA" id="ARBA00023295"/>
    </source>
</evidence>
<keyword evidence="3" id="KW-0479">Metal-binding</keyword>
<name>A0A8J2R6W0_9CRUS</name>
<feature type="compositionally biased region" description="Basic residues" evidence="14">
    <location>
        <begin position="48"/>
        <end position="57"/>
    </location>
</feature>
<dbReference type="GO" id="GO:0005739">
    <property type="term" value="C:mitochondrion"/>
    <property type="evidence" value="ECO:0007669"/>
    <property type="project" value="UniProtKB-SubCell"/>
</dbReference>
<evidence type="ECO:0000256" key="5">
    <source>
        <dbReference type="ARBA" id="ARBA00022801"/>
    </source>
</evidence>
<keyword evidence="4 13" id="KW-0227">DNA damage</keyword>
<dbReference type="InterPro" id="IPR030841">
    <property type="entry name" value="NTH1"/>
</dbReference>
<dbReference type="EC" id="4.2.99.18" evidence="13"/>
<keyword evidence="5 13" id="KW-0378">Hydrolase</keyword>
<dbReference type="GO" id="GO:0006289">
    <property type="term" value="P:nucleotide-excision repair"/>
    <property type="evidence" value="ECO:0007669"/>
    <property type="project" value="TreeGrafter"/>
</dbReference>
<comment type="similarity">
    <text evidence="1 13">Belongs to the Nth/MutY family.</text>
</comment>
<evidence type="ECO:0000313" key="17">
    <source>
        <dbReference type="Proteomes" id="UP000789390"/>
    </source>
</evidence>
<dbReference type="InterPro" id="IPR004036">
    <property type="entry name" value="Endonuclease-III-like_CS2"/>
</dbReference>
<dbReference type="PANTHER" id="PTHR43286:SF1">
    <property type="entry name" value="ENDONUCLEASE III-LIKE PROTEIN 1"/>
    <property type="match status" value="1"/>
</dbReference>
<dbReference type="Proteomes" id="UP000789390">
    <property type="component" value="Unassembled WGS sequence"/>
</dbReference>
<dbReference type="EC" id="3.2.2.-" evidence="13"/>
<keyword evidence="11 13" id="KW-0326">Glycosidase</keyword>
<evidence type="ECO:0000256" key="2">
    <source>
        <dbReference type="ARBA" id="ARBA00022485"/>
    </source>
</evidence>
<keyword evidence="6" id="KW-0809">Transit peptide</keyword>
<dbReference type="EMBL" id="CAKKLH010000001">
    <property type="protein sequence ID" value="CAH0097988.1"/>
    <property type="molecule type" value="Genomic_DNA"/>
</dbReference>
<sequence>MFLPMILNHVNRISTAAFNAIKIMEMNSRKSPYFTSEEESKSASPSKRQTRSGKRQAIRIKLDETTGGLNESANEMVKVKKVKKVAASVEENKADKPFLPENWDTVLHNIQIMRAKKDAPVDQMGAEQCADSASSPEVKRFQVLISLMLSSQTKDQVTFAAMEKLKKHGLSVENIINTDEDVIANLIHPVGFWKKKASYIKRTATILAAQYNSDIPQTVEELCKLPGVGQKMAVLTVNIGWKKSVGIGVDTHVHRIANRLGWTRRPTKTPEDTQKDLEDWLPRPLWDEVNVLLVGFGQQHCTPIKPQCSTCLNKNLCPVGRSLVEK</sequence>
<dbReference type="PROSITE" id="PS01155">
    <property type="entry name" value="ENDONUCLEASE_III_2"/>
    <property type="match status" value="1"/>
</dbReference>
<evidence type="ECO:0000256" key="6">
    <source>
        <dbReference type="ARBA" id="ARBA00022946"/>
    </source>
</evidence>
<dbReference type="Gene3D" id="1.10.340.30">
    <property type="entry name" value="Hypothetical protein, domain 2"/>
    <property type="match status" value="1"/>
</dbReference>
<dbReference type="Gene3D" id="1.10.1670.10">
    <property type="entry name" value="Helix-hairpin-Helix base-excision DNA repair enzymes (C-terminal)"/>
    <property type="match status" value="1"/>
</dbReference>
<keyword evidence="13" id="KW-0496">Mitochondrion</keyword>
<evidence type="ECO:0000256" key="10">
    <source>
        <dbReference type="ARBA" id="ARBA00023239"/>
    </source>
</evidence>
<feature type="region of interest" description="Disordered" evidence="14">
    <location>
        <begin position="32"/>
        <end position="57"/>
    </location>
</feature>
<dbReference type="GO" id="GO:0005634">
    <property type="term" value="C:nucleus"/>
    <property type="evidence" value="ECO:0007669"/>
    <property type="project" value="UniProtKB-SubCell"/>
</dbReference>
<keyword evidence="7" id="KW-0408">Iron</keyword>
<evidence type="ECO:0000256" key="9">
    <source>
        <dbReference type="ARBA" id="ARBA00023204"/>
    </source>
</evidence>
<evidence type="ECO:0000256" key="12">
    <source>
        <dbReference type="ARBA" id="ARBA00044632"/>
    </source>
</evidence>
<dbReference type="InterPro" id="IPR023170">
    <property type="entry name" value="HhH_base_excis_C"/>
</dbReference>
<dbReference type="SMART" id="SM00478">
    <property type="entry name" value="ENDO3c"/>
    <property type="match status" value="1"/>
</dbReference>
<evidence type="ECO:0000256" key="4">
    <source>
        <dbReference type="ARBA" id="ARBA00022763"/>
    </source>
</evidence>
<keyword evidence="13" id="KW-0539">Nucleus</keyword>
<dbReference type="InterPro" id="IPR000445">
    <property type="entry name" value="HhH_motif"/>
</dbReference>
<evidence type="ECO:0000256" key="13">
    <source>
        <dbReference type="HAMAP-Rule" id="MF_03183"/>
    </source>
</evidence>
<keyword evidence="17" id="KW-1185">Reference proteome</keyword>
<dbReference type="Pfam" id="PF00730">
    <property type="entry name" value="HhH-GPD"/>
    <property type="match status" value="1"/>
</dbReference>
<reference evidence="16" key="1">
    <citation type="submission" date="2021-11" db="EMBL/GenBank/DDBJ databases">
        <authorList>
            <person name="Schell T."/>
        </authorList>
    </citation>
    <scope>NUCLEOTIDE SEQUENCE</scope>
    <source>
        <strain evidence="16">M5</strain>
    </source>
</reference>
<dbReference type="InterPro" id="IPR003265">
    <property type="entry name" value="HhH-GPD_domain"/>
</dbReference>
<evidence type="ECO:0000259" key="15">
    <source>
        <dbReference type="SMART" id="SM00478"/>
    </source>
</evidence>
<comment type="function">
    <text evidence="13">Bifunctional DNA N-glycosylase with associated apurinic/apyrimidinic (AP) lyase function that catalyzes the first step in base excision repair (BER), the primary repair pathway for the repair of oxidative DNA damage. The DNA N-glycosylase activity releases the damaged DNA base from DNA by cleaving the N-glycosidic bond, leaving an AP site. The AP lyase activity cleaves the phosphodiester bond 3' to the AP site by a beta-elimination. Primarily recognizes and repairs oxidative base damage of pyrimidines.</text>
</comment>
<dbReference type="InterPro" id="IPR011257">
    <property type="entry name" value="DNA_glycosylase"/>
</dbReference>
<accession>A0A8J2R6W0</accession>
<evidence type="ECO:0000313" key="16">
    <source>
        <dbReference type="EMBL" id="CAH0097988.1"/>
    </source>
</evidence>
<dbReference type="SUPFAM" id="SSF48150">
    <property type="entry name" value="DNA-glycosylase"/>
    <property type="match status" value="1"/>
</dbReference>
<dbReference type="GO" id="GO:0003677">
    <property type="term" value="F:DNA binding"/>
    <property type="evidence" value="ECO:0007669"/>
    <property type="project" value="UniProtKB-UniRule"/>
</dbReference>
<comment type="caution">
    <text evidence="13">Lacks conserved residue(s) required for the propagation of feature annotation.</text>
</comment>
<protein>
    <recommendedName>
        <fullName evidence="13">Endonuclease III homolog</fullName>
        <ecNumber evidence="13">3.2.2.-</ecNumber>
        <ecNumber evidence="13">4.2.99.18</ecNumber>
    </recommendedName>
    <alternativeName>
        <fullName evidence="13">Bifunctional DNA N-glycosylase/DNA-(apurinic or apyrimidinic site) lyase</fullName>
        <shortName evidence="13">DNA glycosylase/AP lyase</shortName>
    </alternativeName>
</protein>
<keyword evidence="10 13" id="KW-0456">Lyase</keyword>
<evidence type="ECO:0000256" key="7">
    <source>
        <dbReference type="ARBA" id="ARBA00023004"/>
    </source>
</evidence>
<evidence type="ECO:0000256" key="8">
    <source>
        <dbReference type="ARBA" id="ARBA00023014"/>
    </source>
</evidence>